<feature type="domain" description="SWIM-type" evidence="2">
    <location>
        <begin position="156"/>
        <end position="194"/>
    </location>
</feature>
<proteinExistence type="predicted"/>
<dbReference type="InterPro" id="IPR018289">
    <property type="entry name" value="MULE_transposase_dom"/>
</dbReference>
<reference evidence="3" key="1">
    <citation type="submission" date="2018-03" db="EMBL/GenBank/DDBJ databases">
        <title>A pathogenesis related 10 protein coordinates a spontaneous isomerization step in the biosynthesis of codeine and morphine in opium poppy.</title>
        <authorList>
            <person name="Facchini P.J."/>
            <person name="Hagel J.M."/>
        </authorList>
    </citation>
    <scope>NUCLEOTIDE SEQUENCE</scope>
</reference>
<evidence type="ECO:0000256" key="1">
    <source>
        <dbReference type="PROSITE-ProRule" id="PRU00325"/>
    </source>
</evidence>
<keyword evidence="1" id="KW-0863">Zinc-finger</keyword>
<sequence>MQQLRHLGEKYNYSVFHDEDEDKQIKHLILAHLEFIKLVRCSNQLLLMDCTYKTNKYEIPVLNIVGQTTTNSPFDVAFFFLEDDLEESYVWELKQVKLFCVEGYTPKVIVTDKEQALLNAIARVFPDAHHLVCTFHLWKSIETKCVSHPAIDVIMKEVQHFELGNFDGGECVCPHMTSLGLPCRHVIANYNDKVIPIQNVDPFWQQISFHETKVDQDFGGTFVDTILEKR</sequence>
<keyword evidence="1" id="KW-0479">Metal-binding</keyword>
<protein>
    <submittedName>
        <fullName evidence="3">Putative PKS-NRPS hybrid synthetase / FAR1-related</fullName>
    </submittedName>
</protein>
<evidence type="ECO:0000259" key="2">
    <source>
        <dbReference type="PROSITE" id="PS50966"/>
    </source>
</evidence>
<dbReference type="PROSITE" id="PS50966">
    <property type="entry name" value="ZF_SWIM"/>
    <property type="match status" value="1"/>
</dbReference>
<organism evidence="3">
    <name type="scientific">Papaver somniferum</name>
    <name type="common">Opium poppy</name>
    <dbReference type="NCBI Taxonomy" id="3469"/>
    <lineage>
        <taxon>Eukaryota</taxon>
        <taxon>Viridiplantae</taxon>
        <taxon>Streptophyta</taxon>
        <taxon>Embryophyta</taxon>
        <taxon>Tracheophyta</taxon>
        <taxon>Spermatophyta</taxon>
        <taxon>Magnoliopsida</taxon>
        <taxon>Ranunculales</taxon>
        <taxon>Papaveraceae</taxon>
        <taxon>Papaveroideae</taxon>
        <taxon>Papaver</taxon>
    </lineage>
</organism>
<dbReference type="InterPro" id="IPR052579">
    <property type="entry name" value="Zinc_finger_SWIM"/>
</dbReference>
<keyword evidence="1" id="KW-0862">Zinc</keyword>
<evidence type="ECO:0000313" key="3">
    <source>
        <dbReference type="EMBL" id="QBG82264.1"/>
    </source>
</evidence>
<dbReference type="PANTHER" id="PTHR31569">
    <property type="entry name" value="SWIM-TYPE DOMAIN-CONTAINING PROTEIN"/>
    <property type="match status" value="1"/>
</dbReference>
<dbReference type="Pfam" id="PF10551">
    <property type="entry name" value="MULE"/>
    <property type="match status" value="1"/>
</dbReference>
<dbReference type="GO" id="GO:0008270">
    <property type="term" value="F:zinc ion binding"/>
    <property type="evidence" value="ECO:0007669"/>
    <property type="project" value="UniProtKB-KW"/>
</dbReference>
<accession>A0A481S763</accession>
<dbReference type="AlphaFoldDB" id="A0A481S763"/>
<dbReference type="PANTHER" id="PTHR31569:SF4">
    <property type="entry name" value="SWIM-TYPE DOMAIN-CONTAINING PROTEIN"/>
    <property type="match status" value="1"/>
</dbReference>
<name>A0A481S763_PAPSO</name>
<dbReference type="EMBL" id="MH094273">
    <property type="protein sequence ID" value="QBG82264.1"/>
    <property type="molecule type" value="Genomic_DNA"/>
</dbReference>
<dbReference type="InterPro" id="IPR007527">
    <property type="entry name" value="Znf_SWIM"/>
</dbReference>